<dbReference type="FunCoup" id="A0A6P8HU46">
    <property type="interactions" value="876"/>
</dbReference>
<keyword evidence="5 8" id="KW-0472">Membrane</keyword>
<keyword evidence="3 8" id="KW-0812">Transmembrane</keyword>
<evidence type="ECO:0000256" key="8">
    <source>
        <dbReference type="SAM" id="Phobius"/>
    </source>
</evidence>
<dbReference type="Proteomes" id="UP000515163">
    <property type="component" value="Unplaced"/>
</dbReference>
<dbReference type="GO" id="GO:0071578">
    <property type="term" value="P:zinc ion import across plasma membrane"/>
    <property type="evidence" value="ECO:0007669"/>
    <property type="project" value="TreeGrafter"/>
</dbReference>
<name>A0A6P8HU46_ACTTE</name>
<comment type="catalytic activity">
    <reaction evidence="6">
        <text>Zn(2+)(in) = Zn(2+)(out)</text>
        <dbReference type="Rhea" id="RHEA:29351"/>
        <dbReference type="ChEBI" id="CHEBI:29105"/>
    </reaction>
</comment>
<feature type="transmembrane region" description="Helical" evidence="8">
    <location>
        <begin position="434"/>
        <end position="455"/>
    </location>
</feature>
<accession>A0A6P8HU46</accession>
<keyword evidence="12" id="KW-1185">Reference proteome</keyword>
<dbReference type="Pfam" id="PF21116">
    <property type="entry name" value="EF-hand_Zip"/>
    <property type="match status" value="1"/>
</dbReference>
<dbReference type="GeneID" id="116292992"/>
<feature type="compositionally biased region" description="Basic and acidic residues" evidence="7">
    <location>
        <begin position="181"/>
        <end position="195"/>
    </location>
</feature>
<organism evidence="12 13">
    <name type="scientific">Actinia tenebrosa</name>
    <name type="common">Australian red waratah sea anemone</name>
    <dbReference type="NCBI Taxonomy" id="6105"/>
    <lineage>
        <taxon>Eukaryota</taxon>
        <taxon>Metazoa</taxon>
        <taxon>Cnidaria</taxon>
        <taxon>Anthozoa</taxon>
        <taxon>Hexacorallia</taxon>
        <taxon>Actiniaria</taxon>
        <taxon>Actiniidae</taxon>
        <taxon>Actinia</taxon>
    </lineage>
</organism>
<dbReference type="KEGG" id="aten:116292992"/>
<dbReference type="OrthoDB" id="5974934at2759"/>
<evidence type="ECO:0000256" key="9">
    <source>
        <dbReference type="SAM" id="SignalP"/>
    </source>
</evidence>
<gene>
    <name evidence="13" type="primary">LOC116292992</name>
</gene>
<proteinExistence type="inferred from homology"/>
<dbReference type="GO" id="GO:0005886">
    <property type="term" value="C:plasma membrane"/>
    <property type="evidence" value="ECO:0007669"/>
    <property type="project" value="TreeGrafter"/>
</dbReference>
<dbReference type="GO" id="GO:0005385">
    <property type="term" value="F:zinc ion transmembrane transporter activity"/>
    <property type="evidence" value="ECO:0007669"/>
    <property type="project" value="TreeGrafter"/>
</dbReference>
<dbReference type="RefSeq" id="XP_031556230.1">
    <property type="nucleotide sequence ID" value="XM_031700370.1"/>
</dbReference>
<evidence type="ECO:0000256" key="1">
    <source>
        <dbReference type="ARBA" id="ARBA00004141"/>
    </source>
</evidence>
<evidence type="ECO:0000256" key="4">
    <source>
        <dbReference type="ARBA" id="ARBA00022989"/>
    </source>
</evidence>
<dbReference type="GO" id="GO:0140410">
    <property type="term" value="F:monoatomic cation:bicarbonate symporter activity"/>
    <property type="evidence" value="ECO:0007669"/>
    <property type="project" value="TreeGrafter"/>
</dbReference>
<feature type="signal peptide" evidence="9">
    <location>
        <begin position="1"/>
        <end position="26"/>
    </location>
</feature>
<dbReference type="PANTHER" id="PTHR12191:SF37">
    <property type="entry name" value="ZINC TRANSPORTER FOI"/>
    <property type="match status" value="1"/>
</dbReference>
<feature type="transmembrane region" description="Helical" evidence="8">
    <location>
        <begin position="699"/>
        <end position="716"/>
    </location>
</feature>
<evidence type="ECO:0000256" key="5">
    <source>
        <dbReference type="ARBA" id="ARBA00023136"/>
    </source>
</evidence>
<comment type="subcellular location">
    <subcellularLocation>
        <location evidence="1">Membrane</location>
        <topology evidence="1">Multi-pass membrane protein</topology>
    </subcellularLocation>
</comment>
<dbReference type="Pfam" id="PF02535">
    <property type="entry name" value="Zip"/>
    <property type="match status" value="1"/>
</dbReference>
<feature type="transmembrane region" description="Helical" evidence="8">
    <location>
        <begin position="737"/>
        <end position="757"/>
    </location>
</feature>
<evidence type="ECO:0000313" key="13">
    <source>
        <dbReference type="RefSeq" id="XP_031556230.1"/>
    </source>
</evidence>
<feature type="transmembrane region" description="Helical" evidence="8">
    <location>
        <begin position="388"/>
        <end position="409"/>
    </location>
</feature>
<evidence type="ECO:0000256" key="2">
    <source>
        <dbReference type="ARBA" id="ARBA00006939"/>
    </source>
</evidence>
<dbReference type="InParanoid" id="A0A6P8HU46"/>
<dbReference type="InterPro" id="IPR003689">
    <property type="entry name" value="ZIP"/>
</dbReference>
<evidence type="ECO:0000256" key="7">
    <source>
        <dbReference type="SAM" id="MobiDB-lite"/>
    </source>
</evidence>
<dbReference type="AlphaFoldDB" id="A0A6P8HU46"/>
<dbReference type="InterPro" id="IPR050799">
    <property type="entry name" value="ZIP_Transporter"/>
</dbReference>
<keyword evidence="9" id="KW-0732">Signal</keyword>
<dbReference type="InterPro" id="IPR041137">
    <property type="entry name" value="ZIP4_N"/>
</dbReference>
<dbReference type="GO" id="GO:0030003">
    <property type="term" value="P:intracellular monoatomic cation homeostasis"/>
    <property type="evidence" value="ECO:0007669"/>
    <property type="project" value="TreeGrafter"/>
</dbReference>
<sequence length="767" mass="84573">MRPRLGYFSVIIFFQVFFICHDFVATASHAPYTFNDLLAFVAKQGQKLHYGDVQTILKKLHFEDCTTSVRKQECNKCLSPKDLGLTNSSVLNSTQFNAKSMAIVYYLMPEKTSGNNSTPCALPSLPSKLFETLAHNFTHGKSSSITEHGLEHILSNVNKTLGPHLNKKKCFSAESIIEEVKKEESDHDHHHEHSGNETGLDEDDFQKACAIIVYRLIQGYCIAEHESHSNLPSSSFFIDDLFKTKNYLQEEDLLEITKKLGIAKEAQNEDVDDHGHSHKRRRRAVAEPTAAPTPHNATCFSLDSLLDVFSIDHSVGASKSSFTELCPALIQQVQSGSCTAKKSQTKSTVSDLSKVWGYGFLSVTIISLASLVGVATIPFVGRTMYKKVLALLVALAVGTLAGDATLHLIPHALGLHQHEEGEEEPHSEDISKSFLWKAAVILASIYFFYLFEVLMHFGLKNKHTHSHVDLELPGPSSRHMSYNKKKACSNFEHHEGTPQNLGNSDEKVPENGDIILTNVPKGPRCHSPQFHNCVQVFENCASTSSESEVEEMKFLENARTEDKVDYEAQKKPPLSKKISSLKESLSRRSVFSDENQDKEKEGISTVAWMIIIGDTIHNISDGLAIGAAFSEGGASGISGGISTSIAVFCHELPHELGDFAVLLTAGMSVKKALFANFLSACSCYIGLVIGILVGQQIEMRLWIFAIAGGMFLYVALVDMLPDLMHSESLQTDTCITFLLQNIGLILGITIMLIIGYFEEALMAAVKI</sequence>
<dbReference type="InterPro" id="IPR049406">
    <property type="entry name" value="ZIP4_12_EF-hand"/>
</dbReference>
<feature type="domain" description="Zinc transporter ZIP4/12 EF-hand" evidence="11">
    <location>
        <begin position="236"/>
        <end position="336"/>
    </location>
</feature>
<reference evidence="13" key="1">
    <citation type="submission" date="2025-08" db="UniProtKB">
        <authorList>
            <consortium name="RefSeq"/>
        </authorList>
    </citation>
    <scope>IDENTIFICATION</scope>
    <source>
        <tissue evidence="13">Tentacle</tissue>
    </source>
</reference>
<evidence type="ECO:0000256" key="6">
    <source>
        <dbReference type="ARBA" id="ARBA00034634"/>
    </source>
</evidence>
<dbReference type="Pfam" id="PF18292">
    <property type="entry name" value="ZIP4_domain"/>
    <property type="match status" value="1"/>
</dbReference>
<feature type="region of interest" description="Disordered" evidence="7">
    <location>
        <begin position="267"/>
        <end position="292"/>
    </location>
</feature>
<keyword evidence="4 8" id="KW-1133">Transmembrane helix</keyword>
<feature type="domain" description="Zinc transporter ZIP4 N-terminal" evidence="10">
    <location>
        <begin position="65"/>
        <end position="222"/>
    </location>
</feature>
<comment type="similarity">
    <text evidence="2">Belongs to the ZIP transporter (TC 2.A.5) family.</text>
</comment>
<feature type="transmembrane region" description="Helical" evidence="8">
    <location>
        <begin position="355"/>
        <end position="381"/>
    </location>
</feature>
<evidence type="ECO:0000259" key="11">
    <source>
        <dbReference type="Pfam" id="PF21116"/>
    </source>
</evidence>
<feature type="transmembrane region" description="Helical" evidence="8">
    <location>
        <begin position="673"/>
        <end position="693"/>
    </location>
</feature>
<dbReference type="PANTHER" id="PTHR12191">
    <property type="entry name" value="SOLUTE CARRIER FAMILY 39"/>
    <property type="match status" value="1"/>
</dbReference>
<evidence type="ECO:0000256" key="3">
    <source>
        <dbReference type="ARBA" id="ARBA00022692"/>
    </source>
</evidence>
<protein>
    <submittedName>
        <fullName evidence="13">Zinc transporter ZIP14-like isoform X1</fullName>
    </submittedName>
</protein>
<evidence type="ECO:0000259" key="10">
    <source>
        <dbReference type="Pfam" id="PF18292"/>
    </source>
</evidence>
<evidence type="ECO:0000313" key="12">
    <source>
        <dbReference type="Proteomes" id="UP000515163"/>
    </source>
</evidence>
<feature type="chain" id="PRO_5028070607" evidence="9">
    <location>
        <begin position="27"/>
        <end position="767"/>
    </location>
</feature>
<feature type="region of interest" description="Disordered" evidence="7">
    <location>
        <begin position="181"/>
        <end position="200"/>
    </location>
</feature>